<dbReference type="InterPro" id="IPR013083">
    <property type="entry name" value="Znf_RING/FYVE/PHD"/>
</dbReference>
<evidence type="ECO:0000256" key="5">
    <source>
        <dbReference type="ARBA" id="ARBA00022771"/>
    </source>
</evidence>
<evidence type="ECO:0000259" key="10">
    <source>
        <dbReference type="PROSITE" id="PS50089"/>
    </source>
</evidence>
<keyword evidence="5 8" id="KW-0863">Zinc-finger</keyword>
<keyword evidence="3" id="KW-0808">Transferase</keyword>
<dbReference type="AlphaFoldDB" id="A0A7I8KNG5"/>
<dbReference type="PANTHER" id="PTHR46463">
    <property type="entry name" value="ZINC FINGER, RING/FYVE/PHD-TYPE"/>
    <property type="match status" value="1"/>
</dbReference>
<comment type="catalytic activity">
    <reaction evidence="1">
        <text>S-ubiquitinyl-[E2 ubiquitin-conjugating enzyme]-L-cysteine + [acceptor protein]-L-lysine = [E2 ubiquitin-conjugating enzyme]-L-cysteine + N(6)-ubiquitinyl-[acceptor protein]-L-lysine.</text>
        <dbReference type="EC" id="2.3.2.27"/>
    </reaction>
</comment>
<evidence type="ECO:0000256" key="8">
    <source>
        <dbReference type="PROSITE-ProRule" id="PRU00175"/>
    </source>
</evidence>
<evidence type="ECO:0000313" key="12">
    <source>
        <dbReference type="Proteomes" id="UP000663760"/>
    </source>
</evidence>
<feature type="domain" description="RING-type" evidence="10">
    <location>
        <begin position="173"/>
        <end position="213"/>
    </location>
</feature>
<evidence type="ECO:0000256" key="9">
    <source>
        <dbReference type="SAM" id="MobiDB-lite"/>
    </source>
</evidence>
<dbReference type="GO" id="GO:0008270">
    <property type="term" value="F:zinc ion binding"/>
    <property type="evidence" value="ECO:0007669"/>
    <property type="project" value="UniProtKB-KW"/>
</dbReference>
<proteinExistence type="predicted"/>
<dbReference type="EC" id="2.3.2.27" evidence="2"/>
<organism evidence="11 12">
    <name type="scientific">Spirodela intermedia</name>
    <name type="common">Intermediate duckweed</name>
    <dbReference type="NCBI Taxonomy" id="51605"/>
    <lineage>
        <taxon>Eukaryota</taxon>
        <taxon>Viridiplantae</taxon>
        <taxon>Streptophyta</taxon>
        <taxon>Embryophyta</taxon>
        <taxon>Tracheophyta</taxon>
        <taxon>Spermatophyta</taxon>
        <taxon>Magnoliopsida</taxon>
        <taxon>Liliopsida</taxon>
        <taxon>Araceae</taxon>
        <taxon>Lemnoideae</taxon>
        <taxon>Spirodela</taxon>
    </lineage>
</organism>
<feature type="region of interest" description="Disordered" evidence="9">
    <location>
        <begin position="104"/>
        <end position="146"/>
    </location>
</feature>
<accession>A0A7I8KNG5</accession>
<dbReference type="Proteomes" id="UP000663760">
    <property type="component" value="Chromosome 7"/>
</dbReference>
<feature type="compositionally biased region" description="Basic and acidic residues" evidence="9">
    <location>
        <begin position="108"/>
        <end position="117"/>
    </location>
</feature>
<evidence type="ECO:0000256" key="3">
    <source>
        <dbReference type="ARBA" id="ARBA00022679"/>
    </source>
</evidence>
<keyword evidence="4" id="KW-0479">Metal-binding</keyword>
<evidence type="ECO:0000256" key="6">
    <source>
        <dbReference type="ARBA" id="ARBA00022786"/>
    </source>
</evidence>
<feature type="region of interest" description="Disordered" evidence="9">
    <location>
        <begin position="52"/>
        <end position="80"/>
    </location>
</feature>
<evidence type="ECO:0000256" key="4">
    <source>
        <dbReference type="ARBA" id="ARBA00022723"/>
    </source>
</evidence>
<dbReference type="OrthoDB" id="8062037at2759"/>
<dbReference type="PANTHER" id="PTHR46463:SF10">
    <property type="entry name" value="OS01G0926200 PROTEIN"/>
    <property type="match status" value="1"/>
</dbReference>
<evidence type="ECO:0000313" key="11">
    <source>
        <dbReference type="EMBL" id="CAA7399357.1"/>
    </source>
</evidence>
<gene>
    <name evidence="11" type="ORF">SI8410_07010027</name>
</gene>
<dbReference type="SUPFAM" id="SSF57850">
    <property type="entry name" value="RING/U-box"/>
    <property type="match status" value="1"/>
</dbReference>
<dbReference type="Pfam" id="PF13639">
    <property type="entry name" value="zf-RING_2"/>
    <property type="match status" value="1"/>
</dbReference>
<dbReference type="PROSITE" id="PS50089">
    <property type="entry name" value="ZF_RING_2"/>
    <property type="match status" value="1"/>
</dbReference>
<dbReference type="EMBL" id="LR746270">
    <property type="protein sequence ID" value="CAA7399357.1"/>
    <property type="molecule type" value="Genomic_DNA"/>
</dbReference>
<keyword evidence="7" id="KW-0862">Zinc</keyword>
<evidence type="ECO:0000256" key="1">
    <source>
        <dbReference type="ARBA" id="ARBA00000900"/>
    </source>
</evidence>
<reference evidence="11" key="1">
    <citation type="submission" date="2020-02" db="EMBL/GenBank/DDBJ databases">
        <authorList>
            <person name="Scholz U."/>
            <person name="Mascher M."/>
            <person name="Fiebig A."/>
        </authorList>
    </citation>
    <scope>NUCLEOTIDE SEQUENCE</scope>
</reference>
<keyword evidence="12" id="KW-1185">Reference proteome</keyword>
<dbReference type="SMART" id="SM00184">
    <property type="entry name" value="RING"/>
    <property type="match status" value="1"/>
</dbReference>
<dbReference type="GO" id="GO:0061630">
    <property type="term" value="F:ubiquitin protein ligase activity"/>
    <property type="evidence" value="ECO:0007669"/>
    <property type="project" value="UniProtKB-EC"/>
</dbReference>
<evidence type="ECO:0000256" key="2">
    <source>
        <dbReference type="ARBA" id="ARBA00012483"/>
    </source>
</evidence>
<evidence type="ECO:0000256" key="7">
    <source>
        <dbReference type="ARBA" id="ARBA00022833"/>
    </source>
</evidence>
<sequence>MGSLCCCLQADHSEDFSLANSSIYGNCVCLRFLIGQLLHAYTSLFQQEHPTITPARPVSSDPPGGTGDNSMADTFRAPPRPLPYDDPRCSPLYRGERPIAGFSKASSHCHEESEPLRRTLSGPDAEPAWAADKLDGPDGGGGQSKPCPSELLLKQWPSEVAYVFPSFEDEDVCPTCLEEYTPEDPRIIMQCSHHFHLGCIYEWMERSEACPVCGKVAPPLLPFFSYNLFLLLWVFSLYNMKGSCEGPKL</sequence>
<protein>
    <recommendedName>
        <fullName evidence="2">RING-type E3 ubiquitin transferase</fullName>
        <ecNumber evidence="2">2.3.2.27</ecNumber>
    </recommendedName>
</protein>
<name>A0A7I8KNG5_SPIIN</name>
<dbReference type="InterPro" id="IPR001841">
    <property type="entry name" value="Znf_RING"/>
</dbReference>
<dbReference type="Gene3D" id="3.30.40.10">
    <property type="entry name" value="Zinc/RING finger domain, C3HC4 (zinc finger)"/>
    <property type="match status" value="1"/>
</dbReference>
<keyword evidence="6" id="KW-0833">Ubl conjugation pathway</keyword>